<feature type="domain" description="Heterokaryon incompatibility" evidence="1">
    <location>
        <begin position="10"/>
        <end position="103"/>
    </location>
</feature>
<sequence>DFSDDRATKYAILSHRWVGQEVDYDEMVELAKTAVEERDEIRQRDGYRKILQSCELAQKDGYEKLWVDTCCIDKRSSAELSEAINSMYRWYENAKVCYAYLHDVIHTFPLFQGWPEWFSRGWTLQELIAPKNVQFLNENWQRIGDKRALAPTLRKITGVPEHILIHGLYGNRPCVAQIMSWAARRTTTRVEDRAYSLMGLLDVNMPMLYGEGKKAFHGLQLEIIRSSNDQSIVAWGDGIRGVRTGSILADDPRFFEGCGEMELIELDSVEDRLGTFLVTNRGIQIWMPLSPG</sequence>
<dbReference type="AlphaFoldDB" id="A0A0C3E9P0"/>
<feature type="non-terminal residue" evidence="2">
    <location>
        <position position="1"/>
    </location>
</feature>
<gene>
    <name evidence="2" type="ORF">SCLCIDRAFT_57344</name>
</gene>
<evidence type="ECO:0000259" key="1">
    <source>
        <dbReference type="Pfam" id="PF06985"/>
    </source>
</evidence>
<proteinExistence type="predicted"/>
<accession>A0A0C3E9P0</accession>
<dbReference type="PANTHER" id="PTHR10622:SF10">
    <property type="entry name" value="HET DOMAIN-CONTAINING PROTEIN"/>
    <property type="match status" value="1"/>
</dbReference>
<dbReference type="InParanoid" id="A0A0C3E9P0"/>
<feature type="non-terminal residue" evidence="2">
    <location>
        <position position="292"/>
    </location>
</feature>
<dbReference type="InterPro" id="IPR010730">
    <property type="entry name" value="HET"/>
</dbReference>
<organism evidence="2 3">
    <name type="scientific">Scleroderma citrinum Foug A</name>
    <dbReference type="NCBI Taxonomy" id="1036808"/>
    <lineage>
        <taxon>Eukaryota</taxon>
        <taxon>Fungi</taxon>
        <taxon>Dikarya</taxon>
        <taxon>Basidiomycota</taxon>
        <taxon>Agaricomycotina</taxon>
        <taxon>Agaricomycetes</taxon>
        <taxon>Agaricomycetidae</taxon>
        <taxon>Boletales</taxon>
        <taxon>Sclerodermatineae</taxon>
        <taxon>Sclerodermataceae</taxon>
        <taxon>Scleroderma</taxon>
    </lineage>
</organism>
<evidence type="ECO:0000313" key="2">
    <source>
        <dbReference type="EMBL" id="KIM65069.1"/>
    </source>
</evidence>
<reference evidence="2 3" key="1">
    <citation type="submission" date="2014-04" db="EMBL/GenBank/DDBJ databases">
        <authorList>
            <consortium name="DOE Joint Genome Institute"/>
            <person name="Kuo A."/>
            <person name="Kohler A."/>
            <person name="Nagy L.G."/>
            <person name="Floudas D."/>
            <person name="Copeland A."/>
            <person name="Barry K.W."/>
            <person name="Cichocki N."/>
            <person name="Veneault-Fourrey C."/>
            <person name="LaButti K."/>
            <person name="Lindquist E.A."/>
            <person name="Lipzen A."/>
            <person name="Lundell T."/>
            <person name="Morin E."/>
            <person name="Murat C."/>
            <person name="Sun H."/>
            <person name="Tunlid A."/>
            <person name="Henrissat B."/>
            <person name="Grigoriev I.V."/>
            <person name="Hibbett D.S."/>
            <person name="Martin F."/>
            <person name="Nordberg H.P."/>
            <person name="Cantor M.N."/>
            <person name="Hua S.X."/>
        </authorList>
    </citation>
    <scope>NUCLEOTIDE SEQUENCE [LARGE SCALE GENOMIC DNA]</scope>
    <source>
        <strain evidence="2 3">Foug A</strain>
    </source>
</reference>
<protein>
    <recommendedName>
        <fullName evidence="1">Heterokaryon incompatibility domain-containing protein</fullName>
    </recommendedName>
</protein>
<dbReference type="STRING" id="1036808.A0A0C3E9P0"/>
<dbReference type="PANTHER" id="PTHR10622">
    <property type="entry name" value="HET DOMAIN-CONTAINING PROTEIN"/>
    <property type="match status" value="1"/>
</dbReference>
<evidence type="ECO:0000313" key="3">
    <source>
        <dbReference type="Proteomes" id="UP000053989"/>
    </source>
</evidence>
<name>A0A0C3E9P0_9AGAM</name>
<dbReference type="Proteomes" id="UP000053989">
    <property type="component" value="Unassembled WGS sequence"/>
</dbReference>
<dbReference type="HOGENOM" id="CLU_000288_138_0_1"/>
<dbReference type="OrthoDB" id="674604at2759"/>
<dbReference type="EMBL" id="KN822025">
    <property type="protein sequence ID" value="KIM65069.1"/>
    <property type="molecule type" value="Genomic_DNA"/>
</dbReference>
<reference evidence="3" key="2">
    <citation type="submission" date="2015-01" db="EMBL/GenBank/DDBJ databases">
        <title>Evolutionary Origins and Diversification of the Mycorrhizal Mutualists.</title>
        <authorList>
            <consortium name="DOE Joint Genome Institute"/>
            <consortium name="Mycorrhizal Genomics Consortium"/>
            <person name="Kohler A."/>
            <person name="Kuo A."/>
            <person name="Nagy L.G."/>
            <person name="Floudas D."/>
            <person name="Copeland A."/>
            <person name="Barry K.W."/>
            <person name="Cichocki N."/>
            <person name="Veneault-Fourrey C."/>
            <person name="LaButti K."/>
            <person name="Lindquist E.A."/>
            <person name="Lipzen A."/>
            <person name="Lundell T."/>
            <person name="Morin E."/>
            <person name="Murat C."/>
            <person name="Riley R."/>
            <person name="Ohm R."/>
            <person name="Sun H."/>
            <person name="Tunlid A."/>
            <person name="Henrissat B."/>
            <person name="Grigoriev I.V."/>
            <person name="Hibbett D.S."/>
            <person name="Martin F."/>
        </authorList>
    </citation>
    <scope>NUCLEOTIDE SEQUENCE [LARGE SCALE GENOMIC DNA]</scope>
    <source>
        <strain evidence="3">Foug A</strain>
    </source>
</reference>
<dbReference type="Pfam" id="PF06985">
    <property type="entry name" value="HET"/>
    <property type="match status" value="1"/>
</dbReference>
<keyword evidence="3" id="KW-1185">Reference proteome</keyword>